<feature type="domain" description="OCEL" evidence="8">
    <location>
        <begin position="510"/>
        <end position="598"/>
    </location>
</feature>
<dbReference type="PANTHER" id="PTHR23288">
    <property type="entry name" value="OCCLUDIN AND RNA POLYMERASE II ELONGATION FACTOR ELL"/>
    <property type="match status" value="1"/>
</dbReference>
<dbReference type="SUPFAM" id="SSF46785">
    <property type="entry name" value="Winged helix' DNA-binding domain"/>
    <property type="match status" value="1"/>
</dbReference>
<evidence type="ECO:0000256" key="5">
    <source>
        <dbReference type="ARBA" id="ARBA00023242"/>
    </source>
</evidence>
<keyword evidence="5" id="KW-0539">Nucleus</keyword>
<dbReference type="InterPro" id="IPR019464">
    <property type="entry name" value="ELL_N"/>
</dbReference>
<dbReference type="GO" id="GO:0042795">
    <property type="term" value="P:snRNA transcription by RNA polymerase II"/>
    <property type="evidence" value="ECO:0007669"/>
    <property type="project" value="TreeGrafter"/>
</dbReference>
<evidence type="ECO:0000256" key="2">
    <source>
        <dbReference type="ARBA" id="ARBA00009171"/>
    </source>
</evidence>
<accession>A0AAW0PAE6</accession>
<evidence type="ECO:0000313" key="10">
    <source>
        <dbReference type="Proteomes" id="UP001460270"/>
    </source>
</evidence>
<name>A0AAW0PAE6_9GOBI</name>
<evidence type="ECO:0000313" key="9">
    <source>
        <dbReference type="EMBL" id="KAK7913637.1"/>
    </source>
</evidence>
<dbReference type="AlphaFoldDB" id="A0AAW0PAE6"/>
<dbReference type="PROSITE" id="PS51980">
    <property type="entry name" value="OCEL"/>
    <property type="match status" value="1"/>
</dbReference>
<evidence type="ECO:0000256" key="4">
    <source>
        <dbReference type="ARBA" id="ARBA00023163"/>
    </source>
</evidence>
<evidence type="ECO:0000256" key="3">
    <source>
        <dbReference type="ARBA" id="ARBA00023015"/>
    </source>
</evidence>
<evidence type="ECO:0000256" key="1">
    <source>
        <dbReference type="ARBA" id="ARBA00004123"/>
    </source>
</evidence>
<dbReference type="EMBL" id="JBBPFD010000009">
    <property type="protein sequence ID" value="KAK7913637.1"/>
    <property type="molecule type" value="Genomic_DNA"/>
</dbReference>
<keyword evidence="4" id="KW-0804">Transcription</keyword>
<feature type="region of interest" description="Disordered" evidence="7">
    <location>
        <begin position="365"/>
        <end position="412"/>
    </location>
</feature>
<evidence type="ECO:0000256" key="6">
    <source>
        <dbReference type="PROSITE-ProRule" id="PRU01324"/>
    </source>
</evidence>
<gene>
    <name evidence="9" type="ORF">WMY93_013848</name>
</gene>
<dbReference type="GO" id="GO:0032968">
    <property type="term" value="P:positive regulation of transcription elongation by RNA polymerase II"/>
    <property type="evidence" value="ECO:0007669"/>
    <property type="project" value="TreeGrafter"/>
</dbReference>
<dbReference type="GO" id="GO:0006368">
    <property type="term" value="P:transcription elongation by RNA polymerase II"/>
    <property type="evidence" value="ECO:0007669"/>
    <property type="project" value="InterPro"/>
</dbReference>
<dbReference type="Gene3D" id="1.10.10.2670">
    <property type="entry name" value="E3 ubiquitin-protein ligase"/>
    <property type="match status" value="1"/>
</dbReference>
<dbReference type="Proteomes" id="UP001460270">
    <property type="component" value="Unassembled WGS sequence"/>
</dbReference>
<feature type="region of interest" description="Disordered" evidence="7">
    <location>
        <begin position="434"/>
        <end position="495"/>
    </location>
</feature>
<dbReference type="SUPFAM" id="SSF144292">
    <property type="entry name" value="occludin/ELL-like"/>
    <property type="match status" value="1"/>
</dbReference>
<keyword evidence="3" id="KW-0805">Transcription regulation</keyword>
<dbReference type="PANTHER" id="PTHR23288:SF12">
    <property type="entry name" value="RNA POLYMERASE II ELONGATION FACTOR ELL2 ISOFORM X1"/>
    <property type="match status" value="1"/>
</dbReference>
<dbReference type="InterPro" id="IPR042065">
    <property type="entry name" value="E3_ELL-like"/>
</dbReference>
<feature type="compositionally biased region" description="Polar residues" evidence="7">
    <location>
        <begin position="434"/>
        <end position="450"/>
    </location>
</feature>
<comment type="caution">
    <text evidence="9">The sequence shown here is derived from an EMBL/GenBank/DDBJ whole genome shotgun (WGS) entry which is preliminary data.</text>
</comment>
<feature type="compositionally biased region" description="Basic and acidic residues" evidence="7">
    <location>
        <begin position="470"/>
        <end position="479"/>
    </location>
</feature>
<dbReference type="GO" id="GO:0008023">
    <property type="term" value="C:transcription elongation factor complex"/>
    <property type="evidence" value="ECO:0007669"/>
    <property type="project" value="InterPro"/>
</dbReference>
<proteinExistence type="inferred from homology"/>
<dbReference type="Pfam" id="PF10390">
    <property type="entry name" value="ELL"/>
    <property type="match status" value="1"/>
</dbReference>
<dbReference type="Pfam" id="PF07303">
    <property type="entry name" value="Occludin_ELL"/>
    <property type="match status" value="1"/>
</dbReference>
<dbReference type="InterPro" id="IPR010844">
    <property type="entry name" value="Occludin_ELL"/>
</dbReference>
<dbReference type="InterPro" id="IPR036390">
    <property type="entry name" value="WH_DNA-bd_sf"/>
</dbReference>
<dbReference type="InterPro" id="IPR031176">
    <property type="entry name" value="ELL/occludin"/>
</dbReference>
<sequence length="598" mass="67454">MASLRQEHRYGSLVERRTKITQTGRCTCQAHGLGFTRFGGFPKHKGTILNVYSQMRQAVCVEAIVGEAHWVLRAFEETVSDCGPAPFGWERVCVVVYTAGILSSACTPGPAAATAYPCLCAPPDWAFKTAGALGYIKIPAPTSEAPSALRVFTFYLSTDSKDQPQASFDCIHQYVSSSGHEQLEGQGIIQDKITVCATDDSYQTTRERVSQVEKDSWNRSVIEIKPGHPGWSSKFPKRNVPILPGPDNLLKQSIQNRRVSSGAGLSSRHLKERIIHLLALKPYRKPELLLWLEKERATPKDKTELGAVLDEVAKLNPKDNSYCLQEVFYKNVQKDWPGYSEDEKQLIVRVLARKLSNNCQSRNLLSTSTIQTSPENTMLRPESNLSPKKNSNMKRPVPPDCSQEKINQKNSLESSNSIALMHKLPNAVVSDTVKQNPKITSSPWTQAQSECTKEQLASHKKKKSKKHKDRDRERLKDNQAKWLDTSPGLKQSMDKLDNADIEDVASDEKPDYILLYGPIMNLEQRKRYQEDFCAEYDEYKDLHSRIATITHMFVQLGAKIKSLSPGTKEYKVSWKMCNCITVYYTPKKHFTTSTVKSY</sequence>
<organism evidence="9 10">
    <name type="scientific">Mugilogobius chulae</name>
    <name type="common">yellowstripe goby</name>
    <dbReference type="NCBI Taxonomy" id="88201"/>
    <lineage>
        <taxon>Eukaryota</taxon>
        <taxon>Metazoa</taxon>
        <taxon>Chordata</taxon>
        <taxon>Craniata</taxon>
        <taxon>Vertebrata</taxon>
        <taxon>Euteleostomi</taxon>
        <taxon>Actinopterygii</taxon>
        <taxon>Neopterygii</taxon>
        <taxon>Teleostei</taxon>
        <taxon>Neoteleostei</taxon>
        <taxon>Acanthomorphata</taxon>
        <taxon>Gobiaria</taxon>
        <taxon>Gobiiformes</taxon>
        <taxon>Gobioidei</taxon>
        <taxon>Gobiidae</taxon>
        <taxon>Gobionellinae</taxon>
        <taxon>Mugilogobius</taxon>
    </lineage>
</organism>
<reference evidence="10" key="1">
    <citation type="submission" date="2024-04" db="EMBL/GenBank/DDBJ databases">
        <title>Salinicola lusitanus LLJ914,a marine bacterium isolated from the Okinawa Trough.</title>
        <authorList>
            <person name="Li J."/>
        </authorList>
    </citation>
    <scope>NUCLEOTIDE SEQUENCE [LARGE SCALE GENOMIC DNA]</scope>
</reference>
<keyword evidence="10" id="KW-1185">Reference proteome</keyword>
<dbReference type="GO" id="GO:0000987">
    <property type="term" value="F:cis-regulatory region sequence-specific DNA binding"/>
    <property type="evidence" value="ECO:0007669"/>
    <property type="project" value="TreeGrafter"/>
</dbReference>
<feature type="compositionally biased region" description="Basic residues" evidence="7">
    <location>
        <begin position="458"/>
        <end position="469"/>
    </location>
</feature>
<evidence type="ECO:0000259" key="8">
    <source>
        <dbReference type="PROSITE" id="PS51980"/>
    </source>
</evidence>
<comment type="subcellular location">
    <subcellularLocation>
        <location evidence="1">Nucleus</location>
    </subcellularLocation>
</comment>
<feature type="compositionally biased region" description="Polar residues" evidence="7">
    <location>
        <begin position="365"/>
        <end position="376"/>
    </location>
</feature>
<dbReference type="Gene3D" id="6.10.140.340">
    <property type="match status" value="1"/>
</dbReference>
<evidence type="ECO:0000256" key="7">
    <source>
        <dbReference type="SAM" id="MobiDB-lite"/>
    </source>
</evidence>
<comment type="similarity">
    <text evidence="2 6">Belongs to the ELL/occludin family.</text>
</comment>
<protein>
    <recommendedName>
        <fullName evidence="8">OCEL domain-containing protein</fullName>
    </recommendedName>
</protein>